<reference evidence="3" key="1">
    <citation type="submission" date="2019-03" db="EMBL/GenBank/DDBJ databases">
        <title>Lake Tanganyika Metagenome-Assembled Genomes (MAGs).</title>
        <authorList>
            <person name="Tran P."/>
        </authorList>
    </citation>
    <scope>NUCLEOTIDE SEQUENCE</scope>
    <source>
        <strain evidence="3">M_DeepCast_400m_m2_100</strain>
    </source>
</reference>
<dbReference type="Proteomes" id="UP000748308">
    <property type="component" value="Unassembled WGS sequence"/>
</dbReference>
<name>A0A937XBI5_UNCEI</name>
<gene>
    <name evidence="3" type="ORF">FJY75_06865</name>
</gene>
<evidence type="ECO:0000313" key="4">
    <source>
        <dbReference type="Proteomes" id="UP000748308"/>
    </source>
</evidence>
<dbReference type="AlphaFoldDB" id="A0A937XBI5"/>
<dbReference type="Pfam" id="PF13860">
    <property type="entry name" value="FlgD_ig"/>
    <property type="match status" value="1"/>
</dbReference>
<protein>
    <recommendedName>
        <fullName evidence="2">FlgD/Vpr Ig-like domain-containing protein</fullName>
    </recommendedName>
</protein>
<dbReference type="Gene3D" id="2.60.40.4070">
    <property type="match status" value="1"/>
</dbReference>
<feature type="domain" description="FlgD/Vpr Ig-like" evidence="2">
    <location>
        <begin position="519"/>
        <end position="570"/>
    </location>
</feature>
<dbReference type="EMBL" id="VGIY01000143">
    <property type="protein sequence ID" value="MBM3317559.1"/>
    <property type="molecule type" value="Genomic_DNA"/>
</dbReference>
<organism evidence="3 4">
    <name type="scientific">Eiseniibacteriota bacterium</name>
    <dbReference type="NCBI Taxonomy" id="2212470"/>
    <lineage>
        <taxon>Bacteria</taxon>
        <taxon>Candidatus Eiseniibacteriota</taxon>
    </lineage>
</organism>
<accession>A0A937XBI5</accession>
<evidence type="ECO:0000256" key="1">
    <source>
        <dbReference type="SAM" id="SignalP"/>
    </source>
</evidence>
<proteinExistence type="predicted"/>
<evidence type="ECO:0000259" key="2">
    <source>
        <dbReference type="Pfam" id="PF13860"/>
    </source>
</evidence>
<dbReference type="InterPro" id="IPR025965">
    <property type="entry name" value="FlgD/Vpr_Ig-like"/>
</dbReference>
<sequence length="585" mass="65462">MRLVPLALWVLLLAAWAPTALAEREAFDAYGIPSLAAINDAYATGEIDRAQALIHRVQALKSPHLLPERFRLPGGDLKCGTAILLEAYEELEAMGRGDALGDLRARPTNLLNSRITAHFKIHYTLSGSDAVTEAYVDVIEAACEISWSSFHTTYVWDVPPGDGAAGGGWNLTDIYIHALGGGTMGMAEKESNVPPDPPYSDMTGFIHINTNLTANQARVTTAHEYMHIIQYGYNAGSTNSWFMENCAMMGEEYSYDNINDYRGYLSAWFGPIYFPMYTHNGQFEYGQITWPMYLTERHEAALVEDIWSRLRWTYSYFDIINAALAPYGYDVDTSFDELKIWGVYTAFRNDGQHFEEAGTWSSYYYPDRTHNTYPTGNQNPTPAKRPNRLGSSFNGFLRQTGSTDNTLRVTFNGPSCTIAVTFFRKLVGVPGHTEFYMDLDANGDGVIEIPDFDQSEWVMMLTNMSLYCSGAMDYTYSAETTTGAQALDEELAQTRVRMFLNHPNPVLDRTVLAYALPRAGAVDLRIVDASGRLVRRLFSGEQRPGSYEILWNRADDAGRPVAGGVYYAVARVDGREITRQMTVLR</sequence>
<comment type="caution">
    <text evidence="3">The sequence shown here is derived from an EMBL/GenBank/DDBJ whole genome shotgun (WGS) entry which is preliminary data.</text>
</comment>
<feature type="signal peptide" evidence="1">
    <location>
        <begin position="1"/>
        <end position="22"/>
    </location>
</feature>
<feature type="chain" id="PRO_5037498164" description="FlgD/Vpr Ig-like domain-containing protein" evidence="1">
    <location>
        <begin position="23"/>
        <end position="585"/>
    </location>
</feature>
<evidence type="ECO:0000313" key="3">
    <source>
        <dbReference type="EMBL" id="MBM3317559.1"/>
    </source>
</evidence>
<keyword evidence="1" id="KW-0732">Signal</keyword>